<gene>
    <name evidence="2" type="ORF">RND81_12G198400</name>
</gene>
<sequence>MEMNQQNEVSNSLPTPDVTMKKKRGRPRKDPTKLAYVPRKRLLTQNYSESAPVPPGFEESNGSQPRPVDAVDDTNVDSMVGKVVNGVIEAVFDAGYLLSVRVGDSDTFLRGVVFKSGHYVPVSPENDLAPGLPMIKRNDVPFPVGNETRKHKHKGRKRNDYLAVYQPNGSPASNQMASIRARELAIVPAQPPRPDPLESRGTLVPVLLQPVKLSNGAMPAVEVHPIASQPAHLAASKRKLVVPPSHIVPEASPNGSASRHFEELINIAKKLKGLKGGPHSAEFQNDTEKSFSKTLPNYSGLTQDEAQDFSKPLYVEPLQAIHSGLGNRSAPMSHPFPERSTGKMTELLLAVQENLKERQHQEMRNPGN</sequence>
<feature type="region of interest" description="Disordered" evidence="1">
    <location>
        <begin position="1"/>
        <end position="68"/>
    </location>
</feature>
<dbReference type="PANTHER" id="PTHR34682">
    <property type="entry name" value="AT HOOK MOTIF-CONTAINING PROTEIN"/>
    <property type="match status" value="1"/>
</dbReference>
<dbReference type="EMBL" id="JBDFQZ010000012">
    <property type="protein sequence ID" value="KAK9673914.1"/>
    <property type="molecule type" value="Genomic_DNA"/>
</dbReference>
<comment type="caution">
    <text evidence="2">The sequence shown here is derived from an EMBL/GenBank/DDBJ whole genome shotgun (WGS) entry which is preliminary data.</text>
</comment>
<reference evidence="2 3" key="1">
    <citation type="submission" date="2024-03" db="EMBL/GenBank/DDBJ databases">
        <title>WGS assembly of Saponaria officinalis var. Norfolk2.</title>
        <authorList>
            <person name="Jenkins J."/>
            <person name="Shu S."/>
            <person name="Grimwood J."/>
            <person name="Barry K."/>
            <person name="Goodstein D."/>
            <person name="Schmutz J."/>
            <person name="Leebens-Mack J."/>
            <person name="Osbourn A."/>
        </authorList>
    </citation>
    <scope>NUCLEOTIDE SEQUENCE [LARGE SCALE GENOMIC DNA]</scope>
    <source>
        <strain evidence="3">cv. Norfolk2</strain>
        <strain evidence="2">JIC</strain>
        <tissue evidence="2">Leaf</tissue>
    </source>
</reference>
<dbReference type="EMBL" id="JBDFQZ010000012">
    <property type="protein sequence ID" value="KAK9673913.1"/>
    <property type="molecule type" value="Genomic_DNA"/>
</dbReference>
<evidence type="ECO:0000313" key="3">
    <source>
        <dbReference type="Proteomes" id="UP001443914"/>
    </source>
</evidence>
<evidence type="ECO:0000256" key="1">
    <source>
        <dbReference type="SAM" id="MobiDB-lite"/>
    </source>
</evidence>
<organism evidence="2 3">
    <name type="scientific">Saponaria officinalis</name>
    <name type="common">Common soapwort</name>
    <name type="synonym">Lychnis saponaria</name>
    <dbReference type="NCBI Taxonomy" id="3572"/>
    <lineage>
        <taxon>Eukaryota</taxon>
        <taxon>Viridiplantae</taxon>
        <taxon>Streptophyta</taxon>
        <taxon>Embryophyta</taxon>
        <taxon>Tracheophyta</taxon>
        <taxon>Spermatophyta</taxon>
        <taxon>Magnoliopsida</taxon>
        <taxon>eudicotyledons</taxon>
        <taxon>Gunneridae</taxon>
        <taxon>Pentapetalae</taxon>
        <taxon>Caryophyllales</taxon>
        <taxon>Caryophyllaceae</taxon>
        <taxon>Caryophylleae</taxon>
        <taxon>Saponaria</taxon>
    </lineage>
</organism>
<name>A0AAW1HD33_SAPOF</name>
<dbReference type="AlphaFoldDB" id="A0AAW1HD33"/>
<evidence type="ECO:0000313" key="2">
    <source>
        <dbReference type="EMBL" id="KAK9673914.1"/>
    </source>
</evidence>
<feature type="compositionally biased region" description="Polar residues" evidence="1">
    <location>
        <begin position="1"/>
        <end position="14"/>
    </location>
</feature>
<dbReference type="Proteomes" id="UP001443914">
    <property type="component" value="Unassembled WGS sequence"/>
</dbReference>
<dbReference type="InterPro" id="IPR045881">
    <property type="entry name" value="MNM1-like"/>
</dbReference>
<protein>
    <recommendedName>
        <fullName evidence="4">AT hook motif-containing protein</fullName>
    </recommendedName>
</protein>
<proteinExistence type="predicted"/>
<dbReference type="EMBL" id="JBDFQZ010000012">
    <property type="protein sequence ID" value="KAK9673915.1"/>
    <property type="molecule type" value="Genomic_DNA"/>
</dbReference>
<keyword evidence="3" id="KW-1185">Reference proteome</keyword>
<dbReference type="PANTHER" id="PTHR34682:SF1">
    <property type="entry name" value="PROTEIN METABOLIC NETWORK MODULATOR 1"/>
    <property type="match status" value="1"/>
</dbReference>
<evidence type="ECO:0008006" key="4">
    <source>
        <dbReference type="Google" id="ProtNLM"/>
    </source>
</evidence>
<accession>A0AAW1HD33</accession>